<dbReference type="AlphaFoldDB" id="A0A7S3ZSS8"/>
<evidence type="ECO:0000256" key="5">
    <source>
        <dbReference type="ARBA" id="ARBA00022679"/>
    </source>
</evidence>
<keyword evidence="13" id="KW-1185">Reference proteome</keyword>
<dbReference type="InterPro" id="IPR039430">
    <property type="entry name" value="Thymidylate_kin-like_dom"/>
</dbReference>
<evidence type="ECO:0000256" key="6">
    <source>
        <dbReference type="ARBA" id="ARBA00022727"/>
    </source>
</evidence>
<dbReference type="Pfam" id="PF02223">
    <property type="entry name" value="Thymidylate_kin"/>
    <property type="match status" value="1"/>
</dbReference>
<evidence type="ECO:0000256" key="8">
    <source>
        <dbReference type="ARBA" id="ARBA00022777"/>
    </source>
</evidence>
<dbReference type="PANTHER" id="PTHR10344">
    <property type="entry name" value="THYMIDYLATE KINASE"/>
    <property type="match status" value="1"/>
</dbReference>
<dbReference type="PANTHER" id="PTHR10344:SF1">
    <property type="entry name" value="THYMIDYLATE KINASE"/>
    <property type="match status" value="1"/>
</dbReference>
<keyword evidence="9" id="KW-0067">ATP-binding</keyword>
<evidence type="ECO:0000256" key="4">
    <source>
        <dbReference type="ARBA" id="ARBA00017144"/>
    </source>
</evidence>
<keyword evidence="8" id="KW-0418">Kinase</keyword>
<reference evidence="12" key="2">
    <citation type="submission" date="2021-11" db="EMBL/GenBank/DDBJ databases">
        <authorList>
            <consortium name="Genoscope - CEA"/>
            <person name="William W."/>
        </authorList>
    </citation>
    <scope>NUCLEOTIDE SEQUENCE</scope>
</reference>
<evidence type="ECO:0000256" key="2">
    <source>
        <dbReference type="ARBA" id="ARBA00009776"/>
    </source>
</evidence>
<dbReference type="GO" id="GO:0005829">
    <property type="term" value="C:cytosol"/>
    <property type="evidence" value="ECO:0007669"/>
    <property type="project" value="TreeGrafter"/>
</dbReference>
<dbReference type="GO" id="GO:0005524">
    <property type="term" value="F:ATP binding"/>
    <property type="evidence" value="ECO:0007669"/>
    <property type="project" value="UniProtKB-KW"/>
</dbReference>
<evidence type="ECO:0000259" key="10">
    <source>
        <dbReference type="Pfam" id="PF02223"/>
    </source>
</evidence>
<dbReference type="GO" id="GO:0005634">
    <property type="term" value="C:nucleus"/>
    <property type="evidence" value="ECO:0007669"/>
    <property type="project" value="TreeGrafter"/>
</dbReference>
<evidence type="ECO:0000313" key="12">
    <source>
        <dbReference type="EMBL" id="CAH0377436.1"/>
    </source>
</evidence>
<dbReference type="EMBL" id="CAKKNE010000005">
    <property type="protein sequence ID" value="CAH0377436.1"/>
    <property type="molecule type" value="Genomic_DNA"/>
</dbReference>
<evidence type="ECO:0000256" key="9">
    <source>
        <dbReference type="ARBA" id="ARBA00022840"/>
    </source>
</evidence>
<dbReference type="Proteomes" id="UP000789595">
    <property type="component" value="Unassembled WGS sequence"/>
</dbReference>
<dbReference type="PROSITE" id="PS01331">
    <property type="entry name" value="THYMIDYLATE_KINASE"/>
    <property type="match status" value="1"/>
</dbReference>
<dbReference type="NCBIfam" id="TIGR00041">
    <property type="entry name" value="DTMP_kinase"/>
    <property type="match status" value="1"/>
</dbReference>
<dbReference type="Gene3D" id="3.40.50.300">
    <property type="entry name" value="P-loop containing nucleotide triphosphate hydrolases"/>
    <property type="match status" value="1"/>
</dbReference>
<dbReference type="SUPFAM" id="SSF52540">
    <property type="entry name" value="P-loop containing nucleoside triphosphate hydrolases"/>
    <property type="match status" value="1"/>
</dbReference>
<evidence type="ECO:0000256" key="1">
    <source>
        <dbReference type="ARBA" id="ARBA00004992"/>
    </source>
</evidence>
<dbReference type="GO" id="GO:0005739">
    <property type="term" value="C:mitochondrion"/>
    <property type="evidence" value="ECO:0007669"/>
    <property type="project" value="TreeGrafter"/>
</dbReference>
<feature type="domain" description="Thymidylate kinase-like" evidence="10">
    <location>
        <begin position="18"/>
        <end position="195"/>
    </location>
</feature>
<evidence type="ECO:0000313" key="11">
    <source>
        <dbReference type="EMBL" id="CAE0692708.1"/>
    </source>
</evidence>
<organism evidence="11">
    <name type="scientific">Pelagomonas calceolata</name>
    <dbReference type="NCBI Taxonomy" id="35677"/>
    <lineage>
        <taxon>Eukaryota</taxon>
        <taxon>Sar</taxon>
        <taxon>Stramenopiles</taxon>
        <taxon>Ochrophyta</taxon>
        <taxon>Pelagophyceae</taxon>
        <taxon>Pelagomonadales</taxon>
        <taxon>Pelagomonadaceae</taxon>
        <taxon>Pelagomonas</taxon>
    </lineage>
</organism>
<dbReference type="GO" id="GO:0004798">
    <property type="term" value="F:dTMP kinase activity"/>
    <property type="evidence" value="ECO:0007669"/>
    <property type="project" value="UniProtKB-EC"/>
</dbReference>
<dbReference type="EMBL" id="HBIW01009545">
    <property type="protein sequence ID" value="CAE0692708.1"/>
    <property type="molecule type" value="Transcribed_RNA"/>
</dbReference>
<gene>
    <name evidence="11" type="ORF">PCAL00307_LOCUS8144</name>
    <name evidence="12" type="ORF">PECAL_5P19870</name>
</gene>
<keyword evidence="5" id="KW-0808">Transferase</keyword>
<dbReference type="FunFam" id="3.40.50.300:FF:000679">
    <property type="entry name" value="Thymidylate kinase"/>
    <property type="match status" value="1"/>
</dbReference>
<dbReference type="GO" id="GO:0006235">
    <property type="term" value="P:dTTP biosynthetic process"/>
    <property type="evidence" value="ECO:0007669"/>
    <property type="project" value="TreeGrafter"/>
</dbReference>
<evidence type="ECO:0000313" key="13">
    <source>
        <dbReference type="Proteomes" id="UP000789595"/>
    </source>
</evidence>
<dbReference type="InterPro" id="IPR018094">
    <property type="entry name" value="Thymidylate_kinase"/>
</dbReference>
<accession>A0A7S3ZSS8</accession>
<sequence>MSAVAASKPPARGTFVVFEGVDRAGKSTQCKLLAEGLRKRGREATLINFPDRTTGVGQLIDKYLRKEVELDDRAVHLMFSANRWEAAQSIKDLLESGVDVVCDRYAFSGVAFSAAKESIDDLDWCKAPDAGLPAPDVVVFLEIPPEKAEARSGFGNERYEVSDMQVRVAANFGKLVTPCWRKIDAARPIDEVRADVERCVLAAAEVACSSPVKTLWED</sequence>
<dbReference type="CDD" id="cd01672">
    <property type="entry name" value="TMPK"/>
    <property type="match status" value="1"/>
</dbReference>
<dbReference type="InterPro" id="IPR018095">
    <property type="entry name" value="Thymidylate_kin_CS"/>
</dbReference>
<dbReference type="InterPro" id="IPR027417">
    <property type="entry name" value="P-loop_NTPase"/>
</dbReference>
<name>A0A7S3ZSS8_9STRA</name>
<dbReference type="OrthoDB" id="425602at2759"/>
<dbReference type="GO" id="GO:0004550">
    <property type="term" value="F:nucleoside diphosphate kinase activity"/>
    <property type="evidence" value="ECO:0007669"/>
    <property type="project" value="TreeGrafter"/>
</dbReference>
<protein>
    <recommendedName>
        <fullName evidence="4">Thymidylate kinase</fullName>
        <ecNumber evidence="3">2.7.4.9</ecNumber>
    </recommendedName>
</protein>
<keyword evidence="7" id="KW-0547">Nucleotide-binding</keyword>
<dbReference type="HAMAP" id="MF_00165">
    <property type="entry name" value="Thymidylate_kinase"/>
    <property type="match status" value="1"/>
</dbReference>
<comment type="pathway">
    <text evidence="1">Pyrimidine metabolism; dTTP biosynthesis.</text>
</comment>
<dbReference type="GO" id="GO:0006227">
    <property type="term" value="P:dUDP biosynthetic process"/>
    <property type="evidence" value="ECO:0007669"/>
    <property type="project" value="TreeGrafter"/>
</dbReference>
<reference evidence="11" key="1">
    <citation type="submission" date="2021-01" db="EMBL/GenBank/DDBJ databases">
        <authorList>
            <person name="Corre E."/>
            <person name="Pelletier E."/>
            <person name="Niang G."/>
            <person name="Scheremetjew M."/>
            <person name="Finn R."/>
            <person name="Kale V."/>
            <person name="Holt S."/>
            <person name="Cochrane G."/>
            <person name="Meng A."/>
            <person name="Brown T."/>
            <person name="Cohen L."/>
        </authorList>
    </citation>
    <scope>NUCLEOTIDE SEQUENCE</scope>
    <source>
        <strain evidence="11">CCMP1756</strain>
    </source>
</reference>
<proteinExistence type="inferred from homology"/>
<evidence type="ECO:0000256" key="7">
    <source>
        <dbReference type="ARBA" id="ARBA00022741"/>
    </source>
</evidence>
<evidence type="ECO:0000256" key="3">
    <source>
        <dbReference type="ARBA" id="ARBA00012980"/>
    </source>
</evidence>
<dbReference type="EC" id="2.7.4.9" evidence="3"/>
<comment type="similarity">
    <text evidence="2">Belongs to the thymidylate kinase family.</text>
</comment>
<dbReference type="GO" id="GO:0006233">
    <property type="term" value="P:dTDP biosynthetic process"/>
    <property type="evidence" value="ECO:0007669"/>
    <property type="project" value="InterPro"/>
</dbReference>
<keyword evidence="6" id="KW-0545">Nucleotide biosynthesis</keyword>